<dbReference type="InterPro" id="IPR022551">
    <property type="entry name" value="BrxC"/>
</dbReference>
<organism evidence="1 2">
    <name type="scientific">Agaribacillus aureus</name>
    <dbReference type="NCBI Taxonomy" id="3051825"/>
    <lineage>
        <taxon>Bacteria</taxon>
        <taxon>Pseudomonadati</taxon>
        <taxon>Bacteroidota</taxon>
        <taxon>Cytophagia</taxon>
        <taxon>Cytophagales</taxon>
        <taxon>Splendidivirgaceae</taxon>
        <taxon>Agaribacillus</taxon>
    </lineage>
</organism>
<dbReference type="RefSeq" id="WP_346760626.1">
    <property type="nucleotide sequence ID" value="NZ_JAUJEB010000006.1"/>
</dbReference>
<keyword evidence="2" id="KW-1185">Reference proteome</keyword>
<sequence length="118" mass="13897">MQWRKLENENTLSAIKKESEDNPVLIFKHSTRCAISSMAIDRLARSWKEEEINPQHFYYLDLIAFRDISRQIEEMFQVPHQSPQILIIKDGRCVYDNSHMGINYQDVKNKVAELASQN</sequence>
<dbReference type="Pfam" id="PF11009">
    <property type="entry name" value="BrxC"/>
    <property type="match status" value="1"/>
</dbReference>
<evidence type="ECO:0000313" key="2">
    <source>
        <dbReference type="Proteomes" id="UP001172083"/>
    </source>
</evidence>
<name>A0ABT8LBZ4_9BACT</name>
<proteinExistence type="predicted"/>
<accession>A0ABT8LBZ4</accession>
<dbReference type="NCBIfam" id="TIGR04019">
    <property type="entry name" value="B_thiol_YtxJ"/>
    <property type="match status" value="1"/>
</dbReference>
<evidence type="ECO:0000313" key="1">
    <source>
        <dbReference type="EMBL" id="MDN5215289.1"/>
    </source>
</evidence>
<dbReference type="SUPFAM" id="SSF52833">
    <property type="entry name" value="Thioredoxin-like"/>
    <property type="match status" value="1"/>
</dbReference>
<dbReference type="InterPro" id="IPR036249">
    <property type="entry name" value="Thioredoxin-like_sf"/>
</dbReference>
<dbReference type="Proteomes" id="UP001172083">
    <property type="component" value="Unassembled WGS sequence"/>
</dbReference>
<gene>
    <name evidence="1" type="primary">ytxJ</name>
    <name evidence="1" type="ORF">QQ020_24635</name>
</gene>
<protein>
    <submittedName>
        <fullName evidence="1">Bacillithiol system redox-active protein YtxJ</fullName>
    </submittedName>
</protein>
<dbReference type="Gene3D" id="3.40.30.10">
    <property type="entry name" value="Glutaredoxin"/>
    <property type="match status" value="1"/>
</dbReference>
<comment type="caution">
    <text evidence="1">The sequence shown here is derived from an EMBL/GenBank/DDBJ whole genome shotgun (WGS) entry which is preliminary data.</text>
</comment>
<reference evidence="1" key="1">
    <citation type="submission" date="2023-06" db="EMBL/GenBank/DDBJ databases">
        <title>Genomic of Agaribacillus aureum.</title>
        <authorList>
            <person name="Wang G."/>
        </authorList>
    </citation>
    <scope>NUCLEOTIDE SEQUENCE</scope>
    <source>
        <strain evidence="1">BMA12</strain>
    </source>
</reference>
<dbReference type="EMBL" id="JAUJEB010000006">
    <property type="protein sequence ID" value="MDN5215289.1"/>
    <property type="molecule type" value="Genomic_DNA"/>
</dbReference>